<dbReference type="Proteomes" id="UP001212997">
    <property type="component" value="Unassembled WGS sequence"/>
</dbReference>
<dbReference type="AlphaFoldDB" id="A0AAD5YLU3"/>
<evidence type="ECO:0000313" key="3">
    <source>
        <dbReference type="Proteomes" id="UP001212997"/>
    </source>
</evidence>
<organism evidence="2 3">
    <name type="scientific">Meripilus lineatus</name>
    <dbReference type="NCBI Taxonomy" id="2056292"/>
    <lineage>
        <taxon>Eukaryota</taxon>
        <taxon>Fungi</taxon>
        <taxon>Dikarya</taxon>
        <taxon>Basidiomycota</taxon>
        <taxon>Agaricomycotina</taxon>
        <taxon>Agaricomycetes</taxon>
        <taxon>Polyporales</taxon>
        <taxon>Meripilaceae</taxon>
        <taxon>Meripilus</taxon>
    </lineage>
</organism>
<keyword evidence="3" id="KW-1185">Reference proteome</keyword>
<reference evidence="2" key="1">
    <citation type="submission" date="2022-07" db="EMBL/GenBank/DDBJ databases">
        <title>Genome Sequence of Physisporinus lineatus.</title>
        <authorList>
            <person name="Buettner E."/>
        </authorList>
    </citation>
    <scope>NUCLEOTIDE SEQUENCE</scope>
    <source>
        <strain evidence="2">VT162</strain>
    </source>
</reference>
<feature type="region of interest" description="Disordered" evidence="1">
    <location>
        <begin position="370"/>
        <end position="395"/>
    </location>
</feature>
<accession>A0AAD5YLU3</accession>
<feature type="compositionally biased region" description="Polar residues" evidence="1">
    <location>
        <begin position="376"/>
        <end position="387"/>
    </location>
</feature>
<sequence>MPRIIPRLIKALENAAYTTEIPPEVPSALIKRKRRSLWTPKTPEANFSVDGRSQSVLLDEVNPIIHKGIFRRHKRLPPRVRITRATLKPSDLEDVPRRMSPQEREWYASPYLRMLASPVRRCFLTDRPLPSDLMIRVSPFRMPEARAARPTQVMLPDGLSNTKFQLRRAGAGYYVYCNKEAFVALLERATYKRYATNVIMLPTILDQVSHLLRVRVLQEIELLADRLLCRPRGSQENPILRKLTRAEFKDFRNTGVLPSKNAVAVLVVPPLNRDPVTKQRPEPSNSMLPVEEEPLKAPRRPAPPVSTLHPAQPADGFMEKYCADFPLELPQYTIPLYNGVPLFPSRSQRAALHAGLNRILFIERRARYTKPRERSQGSQSGSETNSSQDDDTKVDRWARGDQRASHAYLLSSDASTLLRADSAGLVIALWRLRMWEGMGPVPPKGKSKDFGWKVVVPSKRPQ</sequence>
<evidence type="ECO:0000313" key="2">
    <source>
        <dbReference type="EMBL" id="KAJ3488762.1"/>
    </source>
</evidence>
<name>A0AAD5YLU3_9APHY</name>
<gene>
    <name evidence="2" type="ORF">NLI96_g2620</name>
</gene>
<dbReference type="EMBL" id="JANAWD010000060">
    <property type="protein sequence ID" value="KAJ3488762.1"/>
    <property type="molecule type" value="Genomic_DNA"/>
</dbReference>
<proteinExistence type="predicted"/>
<protein>
    <submittedName>
        <fullName evidence="2">Uncharacterized protein</fullName>
    </submittedName>
</protein>
<feature type="region of interest" description="Disordered" evidence="1">
    <location>
        <begin position="274"/>
        <end position="307"/>
    </location>
</feature>
<comment type="caution">
    <text evidence="2">The sequence shown here is derived from an EMBL/GenBank/DDBJ whole genome shotgun (WGS) entry which is preliminary data.</text>
</comment>
<evidence type="ECO:0000256" key="1">
    <source>
        <dbReference type="SAM" id="MobiDB-lite"/>
    </source>
</evidence>